<dbReference type="EMBL" id="JAENIM010000042">
    <property type="protein sequence ID" value="MBK1792014.1"/>
    <property type="molecule type" value="Genomic_DNA"/>
</dbReference>
<evidence type="ECO:0000313" key="2">
    <source>
        <dbReference type="Proteomes" id="UP000624703"/>
    </source>
</evidence>
<keyword evidence="1" id="KW-0378">Hydrolase</keyword>
<dbReference type="GO" id="GO:0004180">
    <property type="term" value="F:carboxypeptidase activity"/>
    <property type="evidence" value="ECO:0007669"/>
    <property type="project" value="UniProtKB-KW"/>
</dbReference>
<organism evidence="1 2">
    <name type="scientific">Persicirhabdus sediminis</name>
    <dbReference type="NCBI Taxonomy" id="454144"/>
    <lineage>
        <taxon>Bacteria</taxon>
        <taxon>Pseudomonadati</taxon>
        <taxon>Verrucomicrobiota</taxon>
        <taxon>Verrucomicrobiia</taxon>
        <taxon>Verrucomicrobiales</taxon>
        <taxon>Verrucomicrobiaceae</taxon>
        <taxon>Persicirhabdus</taxon>
    </lineage>
</organism>
<sequence>MQMMVSCKAAAPKLEVNVQVVDEDGQVIEAANVALAGVIGSKPNLGGGFAQNVYDKTNKLTDATGRATVSVHSLSTEYGLDVKKDGYYEVTVAKPRSKPVSGKWEVSENLVEVVLKKKKNPIPMHKKRFEGYFVELNKPMSIDLLVGDWVAPHGEGKVADLTFTVQKPDSAKYDFDATLLVEMNGGELDALIEFPEDNTHSAFKGPYEVHDGNWVPSFNWVNEIVQDERGINVQSIDFQQDRLWGLRLRTMADEQGNLIQANYGKMSDIEFYGSVKSKRKGVSFIRFTYYYNPTVNDRNVEFDSSKNLYIEKPRGIRKP</sequence>
<dbReference type="Proteomes" id="UP000624703">
    <property type="component" value="Unassembled WGS sequence"/>
</dbReference>
<gene>
    <name evidence="1" type="ORF">JIN82_12710</name>
</gene>
<keyword evidence="1" id="KW-0121">Carboxypeptidase</keyword>
<dbReference type="AlphaFoldDB" id="A0A8J7SKE6"/>
<keyword evidence="2" id="KW-1185">Reference proteome</keyword>
<protein>
    <submittedName>
        <fullName evidence="1">Carboxypeptidase regulatory-like domain-containing protein</fullName>
    </submittedName>
</protein>
<proteinExistence type="predicted"/>
<name>A0A8J7SKE6_9BACT</name>
<comment type="caution">
    <text evidence="1">The sequence shown here is derived from an EMBL/GenBank/DDBJ whole genome shotgun (WGS) entry which is preliminary data.</text>
</comment>
<dbReference type="RefSeq" id="WP_200312027.1">
    <property type="nucleotide sequence ID" value="NZ_JAENIM010000042.1"/>
</dbReference>
<accession>A0A8J7SKE6</accession>
<reference evidence="1" key="1">
    <citation type="submission" date="2021-01" db="EMBL/GenBank/DDBJ databases">
        <title>Modified the classification status of verrucomicrobia.</title>
        <authorList>
            <person name="Feng X."/>
        </authorList>
    </citation>
    <scope>NUCLEOTIDE SEQUENCE</scope>
    <source>
        <strain evidence="1">_KCTC 22039</strain>
    </source>
</reference>
<evidence type="ECO:0000313" key="1">
    <source>
        <dbReference type="EMBL" id="MBK1792014.1"/>
    </source>
</evidence>
<keyword evidence="1" id="KW-0645">Protease</keyword>